<dbReference type="Pfam" id="PF07859">
    <property type="entry name" value="Abhydrolase_3"/>
    <property type="match status" value="1"/>
</dbReference>
<evidence type="ECO:0000313" key="5">
    <source>
        <dbReference type="Proteomes" id="UP000462055"/>
    </source>
</evidence>
<dbReference type="PANTHER" id="PTHR48081">
    <property type="entry name" value="AB HYDROLASE SUPERFAMILY PROTEIN C4A8.06C"/>
    <property type="match status" value="1"/>
</dbReference>
<evidence type="ECO:0000259" key="3">
    <source>
        <dbReference type="Pfam" id="PF07859"/>
    </source>
</evidence>
<accession>A0A6I4MF78</accession>
<dbReference type="InterPro" id="IPR050300">
    <property type="entry name" value="GDXG_lipolytic_enzyme"/>
</dbReference>
<dbReference type="AlphaFoldDB" id="A0A6I4MF78"/>
<feature type="region of interest" description="Disordered" evidence="2">
    <location>
        <begin position="1"/>
        <end position="131"/>
    </location>
</feature>
<gene>
    <name evidence="4" type="ORF">F8568_021400</name>
</gene>
<dbReference type="Proteomes" id="UP000462055">
    <property type="component" value="Unassembled WGS sequence"/>
</dbReference>
<reference evidence="4" key="1">
    <citation type="submission" date="2019-12" db="EMBL/GenBank/DDBJ databases">
        <title>Actinomadura physcomitrii sp. nov., a novel actinomycete isolated from moss [Physcomitrium sphaericum (Ludw) Fuernr].</title>
        <authorList>
            <person name="Zhuang X."/>
        </authorList>
    </citation>
    <scope>NUCLEOTIDE SEQUENCE [LARGE SCALE GENOMIC DNA]</scope>
    <source>
        <strain evidence="4">LD22</strain>
    </source>
</reference>
<keyword evidence="1 4" id="KW-0378">Hydrolase</keyword>
<feature type="compositionally biased region" description="Basic residues" evidence="2">
    <location>
        <begin position="1"/>
        <end position="34"/>
    </location>
</feature>
<name>A0A6I4MF78_9ACTN</name>
<dbReference type="InterPro" id="IPR029058">
    <property type="entry name" value="AB_hydrolase_fold"/>
</dbReference>
<protein>
    <submittedName>
        <fullName evidence="4">Alpha/beta hydrolase fold domain-containing protein</fullName>
    </submittedName>
</protein>
<feature type="domain" description="Alpha/beta hydrolase fold-3" evidence="3">
    <location>
        <begin position="228"/>
        <end position="430"/>
    </location>
</feature>
<dbReference type="SUPFAM" id="SSF53474">
    <property type="entry name" value="alpha/beta-Hydrolases"/>
    <property type="match status" value="1"/>
</dbReference>
<evidence type="ECO:0000313" key="4">
    <source>
        <dbReference type="EMBL" id="MWA02884.1"/>
    </source>
</evidence>
<evidence type="ECO:0000256" key="2">
    <source>
        <dbReference type="SAM" id="MobiDB-lite"/>
    </source>
</evidence>
<dbReference type="EMBL" id="WBMS02000016">
    <property type="protein sequence ID" value="MWA02884.1"/>
    <property type="molecule type" value="Genomic_DNA"/>
</dbReference>
<sequence>MDAHRRRRLHGRRRIRLRRRQAQGHDRHRRRERLHGRGRERARQASGGGAGRRHRGARRELGRARPRRRGAGSRRAGPSGRAARLLPGPHRELQAAAHRRVRRGAARLGRGQDPQTGAAQAALGGRRPRGGRVIPARDAGADVEPAVLDWIAAAGELAAGLPDLRAADWPRRRLAARRLADALALRFTLPGPPECAVTEHRVPTRAGEIAVLRYHPPGPGRPRPAHLSLHGGGFVQGGIHEVVEERLLRRRAVDGGVDIFAVGYRLAPEHPFPAALDDCLDALAWLSASAAELGVDPDRIGVGGASAGGNLAALVAVHARRSGGPPLDHQVLEVPAVTLDIEQDESYRRYRDLTGAGDLDLIRAAYLGESAPAGGPAMPADVPDLTGLPPALVIIAECDALRDSGQRYAARLAASGVAVETWCAPRQAHGSASLTRTSAVARDWQDRVSAFLRSRTTSPS</sequence>
<dbReference type="GO" id="GO:0016787">
    <property type="term" value="F:hydrolase activity"/>
    <property type="evidence" value="ECO:0007669"/>
    <property type="project" value="UniProtKB-KW"/>
</dbReference>
<feature type="compositionally biased region" description="Low complexity" evidence="2">
    <location>
        <begin position="73"/>
        <end position="84"/>
    </location>
</feature>
<organism evidence="4 5">
    <name type="scientific">Actinomadura physcomitrii</name>
    <dbReference type="NCBI Taxonomy" id="2650748"/>
    <lineage>
        <taxon>Bacteria</taxon>
        <taxon>Bacillati</taxon>
        <taxon>Actinomycetota</taxon>
        <taxon>Actinomycetes</taxon>
        <taxon>Streptosporangiales</taxon>
        <taxon>Thermomonosporaceae</taxon>
        <taxon>Actinomadura</taxon>
    </lineage>
</organism>
<feature type="compositionally biased region" description="Low complexity" evidence="2">
    <location>
        <begin position="106"/>
        <end position="131"/>
    </location>
</feature>
<comment type="caution">
    <text evidence="4">The sequence shown here is derived from an EMBL/GenBank/DDBJ whole genome shotgun (WGS) entry which is preliminary data.</text>
</comment>
<dbReference type="PANTHER" id="PTHR48081:SF8">
    <property type="entry name" value="ALPHA_BETA HYDROLASE FOLD-3 DOMAIN-CONTAINING PROTEIN-RELATED"/>
    <property type="match status" value="1"/>
</dbReference>
<evidence type="ECO:0000256" key="1">
    <source>
        <dbReference type="ARBA" id="ARBA00022801"/>
    </source>
</evidence>
<keyword evidence="5" id="KW-1185">Reference proteome</keyword>
<proteinExistence type="predicted"/>
<dbReference type="InterPro" id="IPR013094">
    <property type="entry name" value="AB_hydrolase_3"/>
</dbReference>
<dbReference type="Gene3D" id="3.40.50.1820">
    <property type="entry name" value="alpha/beta hydrolase"/>
    <property type="match status" value="1"/>
</dbReference>